<dbReference type="AlphaFoldDB" id="A0A922NHW7"/>
<dbReference type="InterPro" id="IPR011701">
    <property type="entry name" value="MFS"/>
</dbReference>
<comment type="caution">
    <text evidence="11">The sequence shown here is derived from an EMBL/GenBank/DDBJ whole genome shotgun (WGS) entry which is preliminary data.</text>
</comment>
<sequence>MPISVALYDTGQISGFLSMKDFLRRFGQRRADGTPYFNNVRSGLIVALLSIGTLFGALVAAPIADWIGRKQSIILWCGIFSIGIVVQIAATDKWYEIMMGRFVAGFGVGALSLLVPMYQAETAPRHVRGALISTYQLMITFGIFLAAVFNYAAELHQSGKAASWRITLGLSFVPAAILAVGILAFSETPRFNYRRGKIEEATKTMSEVYGVPTNHYSIQLELEEMRVKLEAESKVVNNPIREWVGMWIAPKMAYRLAIGMGLQMFQQLTGANYFFYYGTVVFAGTGIKNSFVTQMILNGINFGVTFYGLYIVEHYGRRKSLIAGSCWMFICFLIFASVGHFALDREDPERTEKAATAMICFACFFIFGFATTWGPMIWTICGELYPSRYRAKAMALSTASNWLWNFLLAFFTPFITEAIDFRYGYVFAGTNILGGLIVYFFVIEGKGRTLEEIDTMYLMGVKPWESAKWVVPSLEEMSGDMRQKLEAANPELAIKAESDGAVLNSSRADEKESDEVRRTEVHHGDGLSGHQTHHMDTDRGDKFGKDEDDSHDSGLGEHSSNAPSAQAGVRRIEAVSKAWTKTSLIIAYVTLLIIANVTSLEIQVTSLMAPFATSAFSSHSLVSTIYVVQGVVSAVIKPPMGKIADVFGRLESFSITVFLYTIGYIMQAGSNSVKTFAGAQIFWAAGFNGLQVLQQIFVADTTDLLNRALFATLFDVPFLWTTWAGPEVGKSILANTTWRWGYGIWAIILPICFIPLAVSLFMNQQRAKKLGFEVPSPFRGFSLLQILKNLWLDLDAFGLLLFAAAISLILLPLTLAPNANGEWKNGSMIAMLVIGGVLLIAFPFWETSKKLAPNAFFPPELFKEKTIIAGVMIAFFYFMAFYMSVFPYFNSYLQIVQGQSFVTAGYITRVFTFSSTVSSIVVSLLIKYTAHYKYYVTIGATIYLLGMGLMLVYRTQDASVGTLVGTQIVIGIGGGFLNVPVQLGVQASASHQQVAAVTTVWLTLLEVGGAVGSAISGAIWSTYVPAKLQEYLPATNAADWAKIYGDLTVSSNYTTYPLGSPVRLAINQAYQETMRYLLIGALCCAAPILPLTFVLKNYKLDQMDQKVVGNVIGSAEKREKGKSWRFWKR</sequence>
<dbReference type="NCBIfam" id="TIGR00879">
    <property type="entry name" value="SP"/>
    <property type="match status" value="1"/>
</dbReference>
<feature type="transmembrane region" description="Helical" evidence="9">
    <location>
        <begin position="355"/>
        <end position="381"/>
    </location>
</feature>
<dbReference type="Proteomes" id="UP000249757">
    <property type="component" value="Unassembled WGS sequence"/>
</dbReference>
<keyword evidence="6" id="KW-0406">Ion transport</keyword>
<dbReference type="FunFam" id="1.20.1250.20:FF:000197">
    <property type="entry name" value="Siderophore iron transporter 1"/>
    <property type="match status" value="1"/>
</dbReference>
<dbReference type="InterPro" id="IPR020846">
    <property type="entry name" value="MFS_dom"/>
</dbReference>
<evidence type="ECO:0000256" key="7">
    <source>
        <dbReference type="ARBA" id="ARBA00023136"/>
    </source>
</evidence>
<reference evidence="12" key="1">
    <citation type="journal article" date="2022" name="Microb. Genom.">
        <title>A global pangenome for the wheat fungal pathogen Pyrenophora tritici-repentis and prediction of effector protein structural homology.</title>
        <authorList>
            <person name="Moolhuijzen P.M."/>
            <person name="See P.T."/>
            <person name="Shi G."/>
            <person name="Powell H.R."/>
            <person name="Cockram J."/>
            <person name="Jorgensen L.N."/>
            <person name="Benslimane H."/>
            <person name="Strelkov S.E."/>
            <person name="Turner J."/>
            <person name="Liu Z."/>
            <person name="Moffat C.S."/>
        </authorList>
    </citation>
    <scope>NUCLEOTIDE SEQUENCE [LARGE SCALE GENOMIC DNA]</scope>
</reference>
<feature type="transmembrane region" description="Helical" evidence="9">
    <location>
        <begin position="73"/>
        <end position="91"/>
    </location>
</feature>
<dbReference type="PROSITE" id="PS50850">
    <property type="entry name" value="MFS"/>
    <property type="match status" value="2"/>
</dbReference>
<feature type="transmembrane region" description="Helical" evidence="9">
    <location>
        <begin position="1000"/>
        <end position="1023"/>
    </location>
</feature>
<comment type="similarity">
    <text evidence="2">Belongs to the major facilitator superfamily. Sugar transporter (TC 2.A.1.1) family.</text>
</comment>
<dbReference type="PROSITE" id="PS00217">
    <property type="entry name" value="SUGAR_TRANSPORT_2"/>
    <property type="match status" value="1"/>
</dbReference>
<dbReference type="InterPro" id="IPR005829">
    <property type="entry name" value="Sugar_transporter_CS"/>
</dbReference>
<feature type="transmembrane region" description="Helical" evidence="9">
    <location>
        <begin position="256"/>
        <end position="275"/>
    </location>
</feature>
<keyword evidence="7 9" id="KW-0472">Membrane</keyword>
<evidence type="ECO:0000259" key="10">
    <source>
        <dbReference type="PROSITE" id="PS50850"/>
    </source>
</evidence>
<keyword evidence="5 9" id="KW-1133">Transmembrane helix</keyword>
<feature type="transmembrane region" description="Helical" evidence="9">
    <location>
        <begin position="672"/>
        <end position="692"/>
    </location>
</feature>
<dbReference type="EMBL" id="NRDI02000005">
    <property type="protein sequence ID" value="KAI1516173.1"/>
    <property type="molecule type" value="Genomic_DNA"/>
</dbReference>
<feature type="transmembrane region" description="Helical" evidence="9">
    <location>
        <begin position="933"/>
        <end position="953"/>
    </location>
</feature>
<evidence type="ECO:0000313" key="12">
    <source>
        <dbReference type="Proteomes" id="UP000249757"/>
    </source>
</evidence>
<evidence type="ECO:0000256" key="3">
    <source>
        <dbReference type="ARBA" id="ARBA00022448"/>
    </source>
</evidence>
<feature type="transmembrane region" description="Helical" evidence="9">
    <location>
        <begin position="866"/>
        <end position="886"/>
    </location>
</feature>
<feature type="region of interest" description="Disordered" evidence="8">
    <location>
        <begin position="501"/>
        <end position="567"/>
    </location>
</feature>
<feature type="transmembrane region" description="Helical" evidence="9">
    <location>
        <begin position="959"/>
        <end position="979"/>
    </location>
</feature>
<dbReference type="SUPFAM" id="SSF103473">
    <property type="entry name" value="MFS general substrate transporter"/>
    <property type="match status" value="2"/>
</dbReference>
<feature type="transmembrane region" description="Helical" evidence="9">
    <location>
        <begin position="97"/>
        <end position="118"/>
    </location>
</feature>
<feature type="transmembrane region" description="Helical" evidence="9">
    <location>
        <begin position="130"/>
        <end position="152"/>
    </location>
</feature>
<organism evidence="11 12">
    <name type="scientific">Pyrenophora tritici-repentis</name>
    <dbReference type="NCBI Taxonomy" id="45151"/>
    <lineage>
        <taxon>Eukaryota</taxon>
        <taxon>Fungi</taxon>
        <taxon>Dikarya</taxon>
        <taxon>Ascomycota</taxon>
        <taxon>Pezizomycotina</taxon>
        <taxon>Dothideomycetes</taxon>
        <taxon>Pleosporomycetidae</taxon>
        <taxon>Pleosporales</taxon>
        <taxon>Pleosporineae</taxon>
        <taxon>Pleosporaceae</taxon>
        <taxon>Pyrenophora</taxon>
    </lineage>
</organism>
<feature type="transmembrane region" description="Helical" evidence="9">
    <location>
        <begin position="423"/>
        <end position="442"/>
    </location>
</feature>
<keyword evidence="4 9" id="KW-0812">Transmembrane</keyword>
<feature type="transmembrane region" description="Helical" evidence="9">
    <location>
        <begin position="585"/>
        <end position="604"/>
    </location>
</feature>
<dbReference type="PANTHER" id="PTHR48022:SF91">
    <property type="entry name" value="MAJOR FACILITATOR SUPERFAMILY (MFS) PROFILE DOMAIN-CONTAINING PROTEIN-RELATED"/>
    <property type="match status" value="1"/>
</dbReference>
<evidence type="ECO:0000256" key="4">
    <source>
        <dbReference type="ARBA" id="ARBA00022692"/>
    </source>
</evidence>
<dbReference type="PROSITE" id="PS00216">
    <property type="entry name" value="SUGAR_TRANSPORT_1"/>
    <property type="match status" value="1"/>
</dbReference>
<proteinExistence type="inferred from homology"/>
<name>A0A922NHW7_9PLEO</name>
<dbReference type="GO" id="GO:0016020">
    <property type="term" value="C:membrane"/>
    <property type="evidence" value="ECO:0007669"/>
    <property type="project" value="UniProtKB-SubCell"/>
</dbReference>
<feature type="transmembrane region" description="Helical" evidence="9">
    <location>
        <begin position="906"/>
        <end position="926"/>
    </location>
</feature>
<feature type="transmembrane region" description="Helical" evidence="9">
    <location>
        <begin position="1076"/>
        <end position="1095"/>
    </location>
</feature>
<keyword evidence="3" id="KW-0813">Transport</keyword>
<evidence type="ECO:0000256" key="1">
    <source>
        <dbReference type="ARBA" id="ARBA00004141"/>
    </source>
</evidence>
<dbReference type="PANTHER" id="PTHR48022">
    <property type="entry name" value="PLASTIDIC GLUCOSE TRANSPORTER 4"/>
    <property type="match status" value="1"/>
</dbReference>
<dbReference type="Pfam" id="PF07690">
    <property type="entry name" value="MFS_1"/>
    <property type="match status" value="1"/>
</dbReference>
<feature type="domain" description="Major facilitator superfamily (MFS) profile" evidence="10">
    <location>
        <begin position="1"/>
        <end position="446"/>
    </location>
</feature>
<feature type="transmembrane region" description="Helical" evidence="9">
    <location>
        <begin position="743"/>
        <end position="762"/>
    </location>
</feature>
<feature type="transmembrane region" description="Helical" evidence="9">
    <location>
        <begin position="796"/>
        <end position="815"/>
    </location>
</feature>
<evidence type="ECO:0000256" key="8">
    <source>
        <dbReference type="SAM" id="MobiDB-lite"/>
    </source>
</evidence>
<feature type="compositionally biased region" description="Basic and acidic residues" evidence="8">
    <location>
        <begin position="507"/>
        <end position="525"/>
    </location>
</feature>
<evidence type="ECO:0000256" key="6">
    <source>
        <dbReference type="ARBA" id="ARBA00023065"/>
    </source>
</evidence>
<dbReference type="Pfam" id="PF00083">
    <property type="entry name" value="Sugar_tr"/>
    <property type="match status" value="1"/>
</dbReference>
<feature type="transmembrane region" description="Helical" evidence="9">
    <location>
        <begin position="42"/>
        <end position="61"/>
    </location>
</feature>
<evidence type="ECO:0000256" key="2">
    <source>
        <dbReference type="ARBA" id="ARBA00010992"/>
    </source>
</evidence>
<dbReference type="InterPro" id="IPR003663">
    <property type="entry name" value="Sugar/inositol_transpt"/>
</dbReference>
<feature type="domain" description="Major facilitator superfamily (MFS) profile" evidence="10">
    <location>
        <begin position="582"/>
        <end position="1098"/>
    </location>
</feature>
<dbReference type="InterPro" id="IPR005828">
    <property type="entry name" value="MFS_sugar_transport-like"/>
</dbReference>
<evidence type="ECO:0000256" key="5">
    <source>
        <dbReference type="ARBA" id="ARBA00022989"/>
    </source>
</evidence>
<accession>A0A922NHW7</accession>
<evidence type="ECO:0000256" key="9">
    <source>
        <dbReference type="SAM" id="Phobius"/>
    </source>
</evidence>
<feature type="transmembrane region" description="Helical" evidence="9">
    <location>
        <begin position="321"/>
        <end position="343"/>
    </location>
</feature>
<feature type="transmembrane region" description="Helical" evidence="9">
    <location>
        <begin position="295"/>
        <end position="312"/>
    </location>
</feature>
<dbReference type="OrthoDB" id="2241241at2759"/>
<dbReference type="FunFam" id="1.20.1250.20:FF:000044">
    <property type="entry name" value="Hexose transporter Hxt3p"/>
    <property type="match status" value="1"/>
</dbReference>
<dbReference type="InterPro" id="IPR036259">
    <property type="entry name" value="MFS_trans_sf"/>
</dbReference>
<feature type="transmembrane region" description="Helical" evidence="9">
    <location>
        <begin position="616"/>
        <end position="636"/>
    </location>
</feature>
<feature type="transmembrane region" description="Helical" evidence="9">
    <location>
        <begin position="164"/>
        <end position="185"/>
    </location>
</feature>
<protein>
    <submittedName>
        <fullName evidence="11">Sugar transporter</fullName>
    </submittedName>
</protein>
<feature type="transmembrane region" description="Helical" evidence="9">
    <location>
        <begin position="648"/>
        <end position="666"/>
    </location>
</feature>
<feature type="transmembrane region" description="Helical" evidence="9">
    <location>
        <begin position="704"/>
        <end position="723"/>
    </location>
</feature>
<dbReference type="PRINTS" id="PR00171">
    <property type="entry name" value="SUGRTRNSPORT"/>
</dbReference>
<evidence type="ECO:0000313" key="11">
    <source>
        <dbReference type="EMBL" id="KAI1516173.1"/>
    </source>
</evidence>
<keyword evidence="12" id="KW-1185">Reference proteome</keyword>
<feature type="transmembrane region" description="Helical" evidence="9">
    <location>
        <begin position="827"/>
        <end position="845"/>
    </location>
</feature>
<feature type="transmembrane region" description="Helical" evidence="9">
    <location>
        <begin position="393"/>
        <end position="411"/>
    </location>
</feature>
<feature type="compositionally biased region" description="Basic and acidic residues" evidence="8">
    <location>
        <begin position="533"/>
        <end position="545"/>
    </location>
</feature>
<dbReference type="GO" id="GO:0005351">
    <property type="term" value="F:carbohydrate:proton symporter activity"/>
    <property type="evidence" value="ECO:0007669"/>
    <property type="project" value="TreeGrafter"/>
</dbReference>
<comment type="subcellular location">
    <subcellularLocation>
        <location evidence="1">Membrane</location>
        <topology evidence="1">Multi-pass membrane protein</topology>
    </subcellularLocation>
</comment>
<dbReference type="Gene3D" id="1.20.1250.20">
    <property type="entry name" value="MFS general substrate transporter like domains"/>
    <property type="match status" value="3"/>
</dbReference>
<gene>
    <name evidence="11" type="ORF">Ptr86124_004710</name>
</gene>
<dbReference type="InterPro" id="IPR050360">
    <property type="entry name" value="MFS_Sugar_Transporters"/>
</dbReference>
<dbReference type="CDD" id="cd17356">
    <property type="entry name" value="MFS_HXT"/>
    <property type="match status" value="1"/>
</dbReference>
<keyword evidence="11" id="KW-0762">Sugar transport</keyword>